<feature type="transmembrane region" description="Helical" evidence="14">
    <location>
        <begin position="220"/>
        <end position="239"/>
    </location>
</feature>
<evidence type="ECO:0000256" key="1">
    <source>
        <dbReference type="ARBA" id="ARBA00004651"/>
    </source>
</evidence>
<dbReference type="PANTHER" id="PTHR33843:SF4">
    <property type="entry name" value="ASCORBATE-SPECIFIC PTS SYSTEM EIIC COMPONENT"/>
    <property type="match status" value="1"/>
</dbReference>
<evidence type="ECO:0000256" key="9">
    <source>
        <dbReference type="ARBA" id="ARBA00023136"/>
    </source>
</evidence>
<comment type="subunit">
    <text evidence="2">Homodimer.</text>
</comment>
<keyword evidence="6" id="KW-0598">Phosphotransferase system</keyword>
<comment type="caution">
    <text evidence="15">The sequence shown here is derived from an EMBL/GenBank/DDBJ whole genome shotgun (WGS) entry which is preliminary data.</text>
</comment>
<dbReference type="InterPro" id="IPR051562">
    <property type="entry name" value="Ascorbate-PTS_EIIC"/>
</dbReference>
<feature type="transmembrane region" description="Helical" evidence="14">
    <location>
        <begin position="337"/>
        <end position="358"/>
    </location>
</feature>
<keyword evidence="5" id="KW-0762">Sugar transport</keyword>
<dbReference type="Pfam" id="PF03611">
    <property type="entry name" value="EIIC-GAT"/>
    <property type="match status" value="1"/>
</dbReference>
<keyword evidence="4" id="KW-1003">Cell membrane</keyword>
<dbReference type="EMBL" id="VHQI01000007">
    <property type="protein sequence ID" value="TPW41580.1"/>
    <property type="molecule type" value="Genomic_DNA"/>
</dbReference>
<dbReference type="GO" id="GO:0005886">
    <property type="term" value="C:plasma membrane"/>
    <property type="evidence" value="ECO:0007669"/>
    <property type="project" value="UniProtKB-SubCell"/>
</dbReference>
<sequence>MDHIINLLGTPAIIIALIAFLGLVLQKSSLTDIIKGTLLAFIGFVLIKTGGGILGGVLTMFSDIFTNAFGLQGVVPSNEAIMALTIDTLGRPAAFILFFAMVINVLLARFTRFKSIYLSLHLIVFMSFSVTAALVGLGYSEQFAIIFGSVVIGAYMAVFPTILSRFSRNIIGHNDYCIAHAASSSYIIGSYLGKWFGNRAINVEEVKVSGKLSFLKNPDVATFITMFFLLGVSSIFAEPEFLNKVLANKPYIVWLLEKSATFAGGLYIAKKGVVMFTEEIVPAFKGFSQAVAPGSVPAVDPMVLFDKSPNAVLIGFIVSFVAELFCVALFPFIGLPIIVPGIMASFITGGSAAIFGNATGGLRGALIASFVNGLLLCILPALVLPLFSHLGVNGVTFADQDFTFLSAIIKYTFGLAH</sequence>
<evidence type="ECO:0000256" key="12">
    <source>
        <dbReference type="ARBA" id="ARBA00039702"/>
    </source>
</evidence>
<organism evidence="15 16">
    <name type="scientific">Mixta tenebrionis</name>
    <dbReference type="NCBI Taxonomy" id="2562439"/>
    <lineage>
        <taxon>Bacteria</taxon>
        <taxon>Pseudomonadati</taxon>
        <taxon>Pseudomonadota</taxon>
        <taxon>Gammaproteobacteria</taxon>
        <taxon>Enterobacterales</taxon>
        <taxon>Erwiniaceae</taxon>
        <taxon>Mixta</taxon>
    </lineage>
</organism>
<evidence type="ECO:0000256" key="5">
    <source>
        <dbReference type="ARBA" id="ARBA00022597"/>
    </source>
</evidence>
<evidence type="ECO:0000256" key="8">
    <source>
        <dbReference type="ARBA" id="ARBA00022989"/>
    </source>
</evidence>
<evidence type="ECO:0000256" key="7">
    <source>
        <dbReference type="ARBA" id="ARBA00022692"/>
    </source>
</evidence>
<dbReference type="OrthoDB" id="9796178at2"/>
<evidence type="ECO:0000256" key="10">
    <source>
        <dbReference type="ARBA" id="ARBA00037387"/>
    </source>
</evidence>
<protein>
    <recommendedName>
        <fullName evidence="12">Ascorbate-specific PTS system EIIC component</fullName>
    </recommendedName>
    <alternativeName>
        <fullName evidence="13">Ascorbate-specific permease IIC component UlaA</fullName>
    </alternativeName>
</protein>
<comment type="function">
    <text evidence="10">The phosphoenolpyruvate-dependent sugar phosphotransferase system (sugar PTS), a major carbohydrate active transport system, catalyzes the phosphorylation of incoming sugar substrates concomitantly with their translocation across the cell membrane. The enzyme II UlaABC PTS system is involved in ascorbate transport.</text>
</comment>
<dbReference type="Proteomes" id="UP000319523">
    <property type="component" value="Unassembled WGS sequence"/>
</dbReference>
<dbReference type="InterPro" id="IPR004703">
    <property type="entry name" value="PTS_sugar-sp_permease"/>
</dbReference>
<evidence type="ECO:0000256" key="6">
    <source>
        <dbReference type="ARBA" id="ARBA00022683"/>
    </source>
</evidence>
<evidence type="ECO:0000313" key="15">
    <source>
        <dbReference type="EMBL" id="TPW41580.1"/>
    </source>
</evidence>
<evidence type="ECO:0000256" key="2">
    <source>
        <dbReference type="ARBA" id="ARBA00011738"/>
    </source>
</evidence>
<proteinExistence type="inferred from homology"/>
<evidence type="ECO:0000256" key="13">
    <source>
        <dbReference type="ARBA" id="ARBA00042859"/>
    </source>
</evidence>
<keyword evidence="16" id="KW-1185">Reference proteome</keyword>
<dbReference type="RefSeq" id="WP_141176518.1">
    <property type="nucleotide sequence ID" value="NZ_JBHUFX010000006.1"/>
</dbReference>
<feature type="transmembrane region" description="Helical" evidence="14">
    <location>
        <begin position="365"/>
        <end position="387"/>
    </location>
</feature>
<evidence type="ECO:0000256" key="14">
    <source>
        <dbReference type="SAM" id="Phobius"/>
    </source>
</evidence>
<keyword evidence="8 14" id="KW-1133">Transmembrane helix</keyword>
<keyword evidence="7 14" id="KW-0812">Transmembrane</keyword>
<feature type="transmembrane region" description="Helical" evidence="14">
    <location>
        <begin position="81"/>
        <end position="107"/>
    </location>
</feature>
<gene>
    <name evidence="15" type="ORF">FKM52_12545</name>
</gene>
<feature type="transmembrane region" description="Helical" evidence="14">
    <location>
        <begin position="6"/>
        <end position="25"/>
    </location>
</feature>
<dbReference type="GO" id="GO:0009401">
    <property type="term" value="P:phosphoenolpyruvate-dependent sugar phosphotransferase system"/>
    <property type="evidence" value="ECO:0007669"/>
    <property type="project" value="UniProtKB-KW"/>
</dbReference>
<evidence type="ECO:0000256" key="4">
    <source>
        <dbReference type="ARBA" id="ARBA00022475"/>
    </source>
</evidence>
<feature type="transmembrane region" description="Helical" evidence="14">
    <location>
        <begin position="143"/>
        <end position="163"/>
    </location>
</feature>
<comment type="subcellular location">
    <subcellularLocation>
        <location evidence="1">Cell membrane</location>
        <topology evidence="1">Multi-pass membrane protein</topology>
    </subcellularLocation>
</comment>
<feature type="transmembrane region" description="Helical" evidence="14">
    <location>
        <begin position="116"/>
        <end position="137"/>
    </location>
</feature>
<feature type="transmembrane region" description="Helical" evidence="14">
    <location>
        <begin position="311"/>
        <end position="331"/>
    </location>
</feature>
<reference evidence="15 16" key="1">
    <citation type="submission" date="2019-06" db="EMBL/GenBank/DDBJ databases">
        <authorList>
            <person name="Yang Y."/>
        </authorList>
    </citation>
    <scope>NUCLEOTIDE SEQUENCE [LARGE SCALE GENOMIC DNA]</scope>
    <source>
        <strain evidence="15 16">BIT-26</strain>
    </source>
</reference>
<accession>A0A506V8A1</accession>
<keyword evidence="9 14" id="KW-0472">Membrane</keyword>
<dbReference type="AlphaFoldDB" id="A0A506V8A1"/>
<feature type="transmembrane region" description="Helical" evidence="14">
    <location>
        <begin position="251"/>
        <end position="269"/>
    </location>
</feature>
<name>A0A506V8A1_9GAMM</name>
<dbReference type="PANTHER" id="PTHR33843">
    <property type="entry name" value="ASCORBATE-SPECIFIC PTS SYSTEM EIIC COMPONENT"/>
    <property type="match status" value="1"/>
</dbReference>
<feature type="transmembrane region" description="Helical" evidence="14">
    <location>
        <begin position="37"/>
        <end position="61"/>
    </location>
</feature>
<keyword evidence="3" id="KW-0813">Transport</keyword>
<evidence type="ECO:0000256" key="3">
    <source>
        <dbReference type="ARBA" id="ARBA00022448"/>
    </source>
</evidence>
<comment type="similarity">
    <text evidence="11">Belongs to the UlaA family.</text>
</comment>
<evidence type="ECO:0000313" key="16">
    <source>
        <dbReference type="Proteomes" id="UP000319523"/>
    </source>
</evidence>
<evidence type="ECO:0000256" key="11">
    <source>
        <dbReference type="ARBA" id="ARBA00038218"/>
    </source>
</evidence>